<gene>
    <name evidence="1" type="ORF">BK022_24415</name>
</gene>
<dbReference type="SUPFAM" id="SSF53187">
    <property type="entry name" value="Zn-dependent exopeptidases"/>
    <property type="match status" value="1"/>
</dbReference>
<dbReference type="InterPro" id="IPR011227">
    <property type="entry name" value="UCP029730"/>
</dbReference>
<name>A0A1S1NVH9_METEX</name>
<accession>A0A1S1NVH9</accession>
<dbReference type="PIRSF" id="PIRSF029730">
    <property type="entry name" value="UCP029730"/>
    <property type="match status" value="1"/>
</dbReference>
<dbReference type="Proteomes" id="UP000180215">
    <property type="component" value="Unassembled WGS sequence"/>
</dbReference>
<evidence type="ECO:0000313" key="1">
    <source>
        <dbReference type="EMBL" id="OHV14713.1"/>
    </source>
</evidence>
<dbReference type="EMBL" id="MNAO01000464">
    <property type="protein sequence ID" value="OHV14713.1"/>
    <property type="molecule type" value="Genomic_DNA"/>
</dbReference>
<dbReference type="InterPro" id="IPR007709">
    <property type="entry name" value="N-FG_amidohydro"/>
</dbReference>
<reference evidence="1 2" key="1">
    <citation type="submission" date="2016-10" db="EMBL/GenBank/DDBJ databases">
        <title>Draft genome sequence of Methylobacterium extorquens CP3, a seed endophyte of Crotalaria pumila with plant growth-promoting and metal tolerance properties.</title>
        <authorList>
            <person name="Sanchez-Lopez A.S."/>
            <person name="Van Hamme J.D."/>
            <person name="Thijs S."/>
            <person name="Mcammond B.M."/>
            <person name="Stevens V."/>
            <person name="Gonzalez-Chavez M.D.C."/>
            <person name="Vangronsveld J."/>
        </authorList>
    </citation>
    <scope>NUCLEOTIDE SEQUENCE [LARGE SCALE GENOMIC DNA]</scope>
    <source>
        <strain evidence="1 2">CP3</strain>
    </source>
</reference>
<comment type="caution">
    <text evidence="1">The sequence shown here is derived from an EMBL/GenBank/DDBJ whole genome shotgun (WGS) entry which is preliminary data.</text>
</comment>
<proteinExistence type="predicted"/>
<dbReference type="Pfam" id="PF05013">
    <property type="entry name" value="FGase"/>
    <property type="match status" value="1"/>
</dbReference>
<protein>
    <submittedName>
        <fullName evidence="1">N-formylglutamate amidohydrolase</fullName>
    </submittedName>
</protein>
<dbReference type="Gene3D" id="3.40.630.40">
    <property type="entry name" value="Zn-dependent exopeptidases"/>
    <property type="match status" value="1"/>
</dbReference>
<dbReference type="AlphaFoldDB" id="A0A1S1NVH9"/>
<evidence type="ECO:0000313" key="2">
    <source>
        <dbReference type="Proteomes" id="UP000180215"/>
    </source>
</evidence>
<organism evidence="1 2">
    <name type="scientific">Methylorubrum extorquens</name>
    <name type="common">Methylobacterium dichloromethanicum</name>
    <name type="synonym">Methylobacterium extorquens</name>
    <dbReference type="NCBI Taxonomy" id="408"/>
    <lineage>
        <taxon>Bacteria</taxon>
        <taxon>Pseudomonadati</taxon>
        <taxon>Pseudomonadota</taxon>
        <taxon>Alphaproteobacteria</taxon>
        <taxon>Hyphomicrobiales</taxon>
        <taxon>Methylobacteriaceae</taxon>
        <taxon>Methylorubrum</taxon>
    </lineage>
</organism>
<keyword evidence="1" id="KW-0378">Hydrolase</keyword>
<sequence length="257" mass="28253">MLSLEPETKTRPEHPIERIEGDASLGLLLVCEHASNAVPEDLGRLGVPEAEFSRHIAYDIGAAEVTRRLAARLGVPAVLTQFSRLIIDPNRGRRDPTLVMRLSDGAIVPGNARIDAAGIAERIRRFYVPFDRAVDEAVGRSEAAGVRPMFVTIHSFTPFWRTIARPWQVGILYDQDVGLSRLLIEALKADPAGLCVGDNQPYDGGLPGDTIDRHATVRGLPNALIEIRQDLIGGPEGQEEWAQRFARILRPLLRPPA</sequence>
<dbReference type="GO" id="GO:0016787">
    <property type="term" value="F:hydrolase activity"/>
    <property type="evidence" value="ECO:0007669"/>
    <property type="project" value="UniProtKB-KW"/>
</dbReference>